<dbReference type="RefSeq" id="WP_353897652.1">
    <property type="nucleotide sequence ID" value="NZ_JBEVCJ010000033.1"/>
</dbReference>
<evidence type="ECO:0000259" key="2">
    <source>
        <dbReference type="Pfam" id="PF13449"/>
    </source>
</evidence>
<protein>
    <submittedName>
        <fullName evidence="3">Esterase-like activity of phytase family protein</fullName>
    </submittedName>
</protein>
<feature type="chain" id="PRO_5046828883" evidence="1">
    <location>
        <begin position="22"/>
        <end position="361"/>
    </location>
</feature>
<evidence type="ECO:0000313" key="4">
    <source>
        <dbReference type="Proteomes" id="UP001548189"/>
    </source>
</evidence>
<name>A0ABV2BYQ6_9GAMM</name>
<dbReference type="PANTHER" id="PTHR37957:SF1">
    <property type="entry name" value="PHYTASE-LIKE DOMAIN-CONTAINING PROTEIN"/>
    <property type="match status" value="1"/>
</dbReference>
<dbReference type="InterPro" id="IPR027372">
    <property type="entry name" value="Phytase-like_dom"/>
</dbReference>
<feature type="domain" description="Phytase-like" evidence="2">
    <location>
        <begin position="45"/>
        <end position="346"/>
    </location>
</feature>
<keyword evidence="4" id="KW-1185">Reference proteome</keyword>
<comment type="caution">
    <text evidence="3">The sequence shown here is derived from an EMBL/GenBank/DDBJ whole genome shotgun (WGS) entry which is preliminary data.</text>
</comment>
<dbReference type="Proteomes" id="UP001548189">
    <property type="component" value="Unassembled WGS sequence"/>
</dbReference>
<evidence type="ECO:0000313" key="3">
    <source>
        <dbReference type="EMBL" id="MET1257069.1"/>
    </source>
</evidence>
<reference evidence="3 4" key="1">
    <citation type="submission" date="2024-06" db="EMBL/GenBank/DDBJ databases">
        <authorList>
            <person name="Li F."/>
        </authorList>
    </citation>
    <scope>NUCLEOTIDE SEQUENCE [LARGE SCALE GENOMIC DNA]</scope>
    <source>
        <strain evidence="3 4">GXAS 311</strain>
    </source>
</reference>
<dbReference type="EMBL" id="JBEVCJ010000033">
    <property type="protein sequence ID" value="MET1257069.1"/>
    <property type="molecule type" value="Genomic_DNA"/>
</dbReference>
<evidence type="ECO:0000256" key="1">
    <source>
        <dbReference type="SAM" id="SignalP"/>
    </source>
</evidence>
<proteinExistence type="predicted"/>
<gene>
    <name evidence="3" type="ORF">ABVT43_18140</name>
</gene>
<accession>A0ABV2BYQ6</accession>
<organism evidence="3 4">
    <name type="scientific">Aliikangiella maris</name>
    <dbReference type="NCBI Taxonomy" id="3162458"/>
    <lineage>
        <taxon>Bacteria</taxon>
        <taxon>Pseudomonadati</taxon>
        <taxon>Pseudomonadota</taxon>
        <taxon>Gammaproteobacteria</taxon>
        <taxon>Oceanospirillales</taxon>
        <taxon>Pleioneaceae</taxon>
        <taxon>Aliikangiella</taxon>
    </lineage>
</organism>
<dbReference type="Pfam" id="PF13449">
    <property type="entry name" value="Phytase-like"/>
    <property type="match status" value="1"/>
</dbReference>
<feature type="signal peptide" evidence="1">
    <location>
        <begin position="1"/>
        <end position="21"/>
    </location>
</feature>
<keyword evidence="1" id="KW-0732">Signal</keyword>
<dbReference type="PANTHER" id="PTHR37957">
    <property type="entry name" value="BLR7070 PROTEIN"/>
    <property type="match status" value="1"/>
</dbReference>
<dbReference type="SUPFAM" id="SSF101908">
    <property type="entry name" value="Putative isomerase YbhE"/>
    <property type="match status" value="1"/>
</dbReference>
<sequence length="361" mass="39317">MNMKKLLATSLAALLSASINAHQSMKIEFIGEATFATGYHYNGVQVGGLSGIDFDQANQSFIAISDDRGQLGPVRYYDLTIDLSDGYLNEGDIAFTGMTEILDKDGSSFAPASVDPESIRLLPFPGLLYWTSEGDAHQGVAPFVRIMTRSGQPVNEFELPEKFVPTGENGIRNNLAFESLTFSYSQKYLYTATENALVQDGAMATTERGSPVRVLQLDVAKGKAEKEFIYQTDPVAAPSVPADAFNTNGLVELLAVSPFQFIAVERSFSVGVGNSIKLYLTSTLGASNVSRLNSVEERRHVRHMKKRLLLDLADLGLTLDNIEGITFGPTLATGEKTLILVSDNNFNVNGQFTQFLAFKLN</sequence>